<evidence type="ECO:0000256" key="1">
    <source>
        <dbReference type="SAM" id="MobiDB-lite"/>
    </source>
</evidence>
<protein>
    <recommendedName>
        <fullName evidence="4">HEAT repeat domain-containing protein</fullName>
    </recommendedName>
</protein>
<evidence type="ECO:0008006" key="4">
    <source>
        <dbReference type="Google" id="ProtNLM"/>
    </source>
</evidence>
<dbReference type="Gene3D" id="1.25.10.10">
    <property type="entry name" value="Leucine-rich Repeat Variant"/>
    <property type="match status" value="1"/>
</dbReference>
<dbReference type="InterPro" id="IPR016024">
    <property type="entry name" value="ARM-type_fold"/>
</dbReference>
<comment type="caution">
    <text evidence="2">The sequence shown here is derived from an EMBL/GenBank/DDBJ whole genome shotgun (WGS) entry which is preliminary data.</text>
</comment>
<reference evidence="2 3" key="1">
    <citation type="submission" date="2024-10" db="EMBL/GenBank/DDBJ databases">
        <title>The Natural Products Discovery Center: Release of the First 8490 Sequenced Strains for Exploring Actinobacteria Biosynthetic Diversity.</title>
        <authorList>
            <person name="Kalkreuter E."/>
            <person name="Kautsar S.A."/>
            <person name="Yang D."/>
            <person name="Bader C.D."/>
            <person name="Teijaro C.N."/>
            <person name="Fluegel L."/>
            <person name="Davis C.M."/>
            <person name="Simpson J.R."/>
            <person name="Lauterbach L."/>
            <person name="Steele A.D."/>
            <person name="Gui C."/>
            <person name="Meng S."/>
            <person name="Li G."/>
            <person name="Viehrig K."/>
            <person name="Ye F."/>
            <person name="Su P."/>
            <person name="Kiefer A.F."/>
            <person name="Nichols A."/>
            <person name="Cepeda A.J."/>
            <person name="Yan W."/>
            <person name="Fan B."/>
            <person name="Jiang Y."/>
            <person name="Adhikari A."/>
            <person name="Zheng C.-J."/>
            <person name="Schuster L."/>
            <person name="Cowan T.M."/>
            <person name="Smanski M.J."/>
            <person name="Chevrette M.G."/>
            <person name="De Carvalho L.P.S."/>
            <person name="Shen B."/>
        </authorList>
    </citation>
    <scope>NUCLEOTIDE SEQUENCE [LARGE SCALE GENOMIC DNA]</scope>
    <source>
        <strain evidence="2 3">NPDC003029</strain>
    </source>
</reference>
<dbReference type="InterPro" id="IPR011989">
    <property type="entry name" value="ARM-like"/>
</dbReference>
<evidence type="ECO:0000313" key="3">
    <source>
        <dbReference type="Proteomes" id="UP001601976"/>
    </source>
</evidence>
<feature type="region of interest" description="Disordered" evidence="1">
    <location>
        <begin position="216"/>
        <end position="239"/>
    </location>
</feature>
<sequence length="239" mass="25427">MTITDVDGALPDPRAFVRATDWQALEHAYGPADKSPALLIGLLSDDPSTQATALRHLEDPIHHQNSVYSATVPAALFVAAALMDPSTATVLTAPVGRQKQVRAALLDWVESVANAVGDEAEATMARLGLRLERSPVSVQVRALRPALFRAVSAFLHDPDTAVQEAAIAAAVSLLDDPELVQHRPVVTPLVRDVLVISARRSYRFVAARGLNAWGQGVGPSPARQEAGPRVDGCSTEPPF</sequence>
<dbReference type="SUPFAM" id="SSF48371">
    <property type="entry name" value="ARM repeat"/>
    <property type="match status" value="1"/>
</dbReference>
<gene>
    <name evidence="2" type="ORF">ACFYWW_33795</name>
</gene>
<name>A0ABW6RS15_9ACTN</name>
<keyword evidence="3" id="KW-1185">Reference proteome</keyword>
<dbReference type="EMBL" id="JBIAPK010000016">
    <property type="protein sequence ID" value="MFF3343608.1"/>
    <property type="molecule type" value="Genomic_DNA"/>
</dbReference>
<accession>A0ABW6RS15</accession>
<proteinExistence type="predicted"/>
<dbReference type="Proteomes" id="UP001601976">
    <property type="component" value="Unassembled WGS sequence"/>
</dbReference>
<evidence type="ECO:0000313" key="2">
    <source>
        <dbReference type="EMBL" id="MFF3343608.1"/>
    </source>
</evidence>
<dbReference type="RefSeq" id="WP_387899448.1">
    <property type="nucleotide sequence ID" value="NZ_JBIAPK010000016.1"/>
</dbReference>
<organism evidence="2 3">
    <name type="scientific">Streptomyces flavidovirens</name>
    <dbReference type="NCBI Taxonomy" id="67298"/>
    <lineage>
        <taxon>Bacteria</taxon>
        <taxon>Bacillati</taxon>
        <taxon>Actinomycetota</taxon>
        <taxon>Actinomycetes</taxon>
        <taxon>Kitasatosporales</taxon>
        <taxon>Streptomycetaceae</taxon>
        <taxon>Streptomyces</taxon>
    </lineage>
</organism>